<feature type="region of interest" description="Disordered" evidence="1">
    <location>
        <begin position="1"/>
        <end position="43"/>
    </location>
</feature>
<comment type="caution">
    <text evidence="2">The sequence shown here is derived from an EMBL/GenBank/DDBJ whole genome shotgun (WGS) entry which is preliminary data.</text>
</comment>
<accession>A0A1M2V3C5</accession>
<gene>
    <name evidence="2" type="ORF">TRAPUB_7434</name>
</gene>
<dbReference type="Proteomes" id="UP000184267">
    <property type="component" value="Unassembled WGS sequence"/>
</dbReference>
<protein>
    <submittedName>
        <fullName evidence="2">Uncharacterized protein</fullName>
    </submittedName>
</protein>
<proteinExistence type="predicted"/>
<sequence>MAVVAKLGADSADNGWRSSAVMGSPGPGSSWSTRVGSASSRGYARTMSRTSLGVIANGTEKRDEIFKVRSLRHAYSGENQA</sequence>
<dbReference type="AlphaFoldDB" id="A0A1M2V3C5"/>
<evidence type="ECO:0000313" key="2">
    <source>
        <dbReference type="EMBL" id="OJT02101.1"/>
    </source>
</evidence>
<reference evidence="2 3" key="1">
    <citation type="submission" date="2016-10" db="EMBL/GenBank/DDBJ databases">
        <title>Genome sequence of the basidiomycete white-rot fungus Trametes pubescens.</title>
        <authorList>
            <person name="Makela M.R."/>
            <person name="Granchi Z."/>
            <person name="Peng M."/>
            <person name="De Vries R.P."/>
            <person name="Grigoriev I."/>
            <person name="Riley R."/>
            <person name="Hilden K."/>
        </authorList>
    </citation>
    <scope>NUCLEOTIDE SEQUENCE [LARGE SCALE GENOMIC DNA]</scope>
    <source>
        <strain evidence="2 3">FBCC735</strain>
    </source>
</reference>
<evidence type="ECO:0000256" key="1">
    <source>
        <dbReference type="SAM" id="MobiDB-lite"/>
    </source>
</evidence>
<evidence type="ECO:0000313" key="3">
    <source>
        <dbReference type="Proteomes" id="UP000184267"/>
    </source>
</evidence>
<feature type="compositionally biased region" description="Polar residues" evidence="1">
    <location>
        <begin position="27"/>
        <end position="40"/>
    </location>
</feature>
<dbReference type="EMBL" id="MNAD01001701">
    <property type="protein sequence ID" value="OJT02101.1"/>
    <property type="molecule type" value="Genomic_DNA"/>
</dbReference>
<organism evidence="2 3">
    <name type="scientific">Trametes pubescens</name>
    <name type="common">White-rot fungus</name>
    <dbReference type="NCBI Taxonomy" id="154538"/>
    <lineage>
        <taxon>Eukaryota</taxon>
        <taxon>Fungi</taxon>
        <taxon>Dikarya</taxon>
        <taxon>Basidiomycota</taxon>
        <taxon>Agaricomycotina</taxon>
        <taxon>Agaricomycetes</taxon>
        <taxon>Polyporales</taxon>
        <taxon>Polyporaceae</taxon>
        <taxon>Trametes</taxon>
    </lineage>
</organism>
<name>A0A1M2V3C5_TRAPU</name>
<keyword evidence="3" id="KW-1185">Reference proteome</keyword>